<dbReference type="CDD" id="cd07989">
    <property type="entry name" value="LPLAT_AGPAT-like"/>
    <property type="match status" value="1"/>
</dbReference>
<evidence type="ECO:0000313" key="7">
    <source>
        <dbReference type="Proteomes" id="UP000742786"/>
    </source>
</evidence>
<dbReference type="Proteomes" id="UP000742786">
    <property type="component" value="Unassembled WGS sequence"/>
</dbReference>
<accession>A0A916J9M4</accession>
<evidence type="ECO:0000256" key="4">
    <source>
        <dbReference type="SAM" id="Phobius"/>
    </source>
</evidence>
<dbReference type="GO" id="GO:0006654">
    <property type="term" value="P:phosphatidic acid biosynthetic process"/>
    <property type="evidence" value="ECO:0007669"/>
    <property type="project" value="TreeGrafter"/>
</dbReference>
<dbReference type="EC" id="2.3.1.51" evidence="6"/>
<sequence length="244" mass="27249">MIAAIRSLLFLTIVIVWTVVFCSCLLLFCFWLPHHTLRQLGHGWTRPVTWLIKHVLGIGYELRGRENIVEPAVVLCKHQSAWETIVLQEIFPDLLFVWKKELKLIPFFGWGLALMPMISIDRGAGKDALRQLLTQGKLRLSQGYSVAVFPEGTRVAPGNRRRYKIGGAYLAVDAAAPIVPVALNSGEVWGRNALFKRPGTVVVSIGPHIDTAGITAEAANARAERWIEAEMRNISPHLYPHETA</sequence>
<evidence type="ECO:0000313" key="6">
    <source>
        <dbReference type="EMBL" id="CAG4884903.1"/>
    </source>
</evidence>
<dbReference type="Pfam" id="PF01553">
    <property type="entry name" value="Acyltransferase"/>
    <property type="match status" value="1"/>
</dbReference>
<evidence type="ECO:0000256" key="2">
    <source>
        <dbReference type="ARBA" id="ARBA00022679"/>
    </source>
</evidence>
<comment type="caution">
    <text evidence="6">The sequence shown here is derived from an EMBL/GenBank/DDBJ whole genome shotgun (WGS) entry which is preliminary data.</text>
</comment>
<reference evidence="6" key="1">
    <citation type="submission" date="2021-04" db="EMBL/GenBank/DDBJ databases">
        <authorList>
            <person name="Hornung B."/>
        </authorList>
    </citation>
    <scope>NUCLEOTIDE SEQUENCE</scope>
    <source>
        <strain evidence="6">G5G6</strain>
    </source>
</reference>
<dbReference type="EMBL" id="CAJQUM010000001">
    <property type="protein sequence ID" value="CAG4884903.1"/>
    <property type="molecule type" value="Genomic_DNA"/>
</dbReference>
<keyword evidence="2 6" id="KW-0808">Transferase</keyword>
<keyword evidence="4" id="KW-0472">Membrane</keyword>
<dbReference type="GO" id="GO:0003841">
    <property type="term" value="F:1-acylglycerol-3-phosphate O-acyltransferase activity"/>
    <property type="evidence" value="ECO:0007669"/>
    <property type="project" value="UniProtKB-EC"/>
</dbReference>
<keyword evidence="4" id="KW-1133">Transmembrane helix</keyword>
<dbReference type="PANTHER" id="PTHR10434:SF40">
    <property type="entry name" value="1-ACYL-SN-GLYCEROL-3-PHOSPHATE ACYLTRANSFERASE"/>
    <property type="match status" value="1"/>
</dbReference>
<protein>
    <submittedName>
        <fullName evidence="6">1-acyl-sn-glycerol-3-phosphate acyltransferase</fullName>
        <ecNumber evidence="6">2.3.1.51</ecNumber>
    </submittedName>
</protein>
<keyword evidence="3 6" id="KW-0012">Acyltransferase</keyword>
<dbReference type="PANTHER" id="PTHR10434">
    <property type="entry name" value="1-ACYL-SN-GLYCEROL-3-PHOSPHATE ACYLTRANSFERASE"/>
    <property type="match status" value="1"/>
</dbReference>
<feature type="domain" description="Phospholipid/glycerol acyltransferase" evidence="5">
    <location>
        <begin position="72"/>
        <end position="186"/>
    </location>
</feature>
<feature type="transmembrane region" description="Helical" evidence="4">
    <location>
        <begin position="7"/>
        <end position="33"/>
    </location>
</feature>
<comment type="pathway">
    <text evidence="1">Lipid metabolism.</text>
</comment>
<dbReference type="RefSeq" id="WP_343213249.1">
    <property type="nucleotide sequence ID" value="NZ_CAJQUM010000001.1"/>
</dbReference>
<gene>
    <name evidence="6" type="ORF">GTOL_12786</name>
</gene>
<dbReference type="InterPro" id="IPR002123">
    <property type="entry name" value="Plipid/glycerol_acylTrfase"/>
</dbReference>
<dbReference type="AlphaFoldDB" id="A0A916J9M4"/>
<evidence type="ECO:0000259" key="5">
    <source>
        <dbReference type="SMART" id="SM00563"/>
    </source>
</evidence>
<dbReference type="PROSITE" id="PS51257">
    <property type="entry name" value="PROKAR_LIPOPROTEIN"/>
    <property type="match status" value="1"/>
</dbReference>
<proteinExistence type="predicted"/>
<dbReference type="SMART" id="SM00563">
    <property type="entry name" value="PlsC"/>
    <property type="match status" value="1"/>
</dbReference>
<dbReference type="SUPFAM" id="SSF69593">
    <property type="entry name" value="Glycerol-3-phosphate (1)-acyltransferase"/>
    <property type="match status" value="1"/>
</dbReference>
<evidence type="ECO:0000256" key="3">
    <source>
        <dbReference type="ARBA" id="ARBA00023315"/>
    </source>
</evidence>
<keyword evidence="4" id="KW-0812">Transmembrane</keyword>
<organism evidence="6 7">
    <name type="scientific">Georgfuchsia toluolica</name>
    <dbReference type="NCBI Taxonomy" id="424218"/>
    <lineage>
        <taxon>Bacteria</taxon>
        <taxon>Pseudomonadati</taxon>
        <taxon>Pseudomonadota</taxon>
        <taxon>Betaproteobacteria</taxon>
        <taxon>Nitrosomonadales</taxon>
        <taxon>Sterolibacteriaceae</taxon>
        <taxon>Georgfuchsia</taxon>
    </lineage>
</organism>
<name>A0A916J9M4_9PROT</name>
<evidence type="ECO:0000256" key="1">
    <source>
        <dbReference type="ARBA" id="ARBA00005189"/>
    </source>
</evidence>
<keyword evidence="7" id="KW-1185">Reference proteome</keyword>